<dbReference type="OrthoDB" id="1882547at2759"/>
<evidence type="ECO:0000256" key="1">
    <source>
        <dbReference type="ARBA" id="ARBA00022679"/>
    </source>
</evidence>
<dbReference type="InterPro" id="IPR019378">
    <property type="entry name" value="GDP-Fuc_O-FucTrfase"/>
</dbReference>
<dbReference type="PANTHER" id="PTHR36050">
    <property type="entry name" value="O-FUCOSYLTRANSFERASE 30"/>
    <property type="match status" value="1"/>
</dbReference>
<keyword evidence="5" id="KW-1185">Reference proteome</keyword>
<dbReference type="Gene3D" id="3.40.50.11350">
    <property type="match status" value="1"/>
</dbReference>
<dbReference type="CDD" id="cd11296">
    <property type="entry name" value="O-FucT_like"/>
    <property type="match status" value="1"/>
</dbReference>
<name>A0A9N9B0C3_9GLOM</name>
<sequence>MVHSRKNTKSFLLGKKKSLLLAVGFSLFLLALHSGILYESSDETLNTGTTSNPVPIHYSTQNTIKSKDINKTLSPQTTIEAIPSESSPTKTHHVQPFTSNYWPWKHETIIELPVDPKYGVHVSDRSYFHNGVPMYKLPSASSLPSSSSEKYIAYLPHSQFNNQRISLENAILLARYTNRTLIIPPLFLGRTQLPWKPFDVLYSRLQRLNKTGDELCSLPGNDERECLEFYNRWTTLRWDEIFGGIDLFCKEEGIRIIWANSMSLDWIKRKIHVKDSDIHYLRDGTMYGAKVYDDPKSQTMLGVYAARLDVDKLKSVPHKLLYFESTYGIERVLREKPANNAFFNRLIRRLTITHQAVITTANKIVSRLGGQGKYIGVHIRGGDSFFNRNFPSNLRILMSQLHTVYNLTTSPKKTVLKYRDTKKCLRQKNLPHPPLYVATDLVDPRHEKASRPLFRNFSCVVLLDDFGPLLKKLDNYKNKRDKLSLKPFLIPMVDMLVASQGSIFVGTPGSTFSAFAERMHETLVKQDDEK</sequence>
<reference evidence="4" key="1">
    <citation type="submission" date="2021-06" db="EMBL/GenBank/DDBJ databases">
        <authorList>
            <person name="Kallberg Y."/>
            <person name="Tangrot J."/>
            <person name="Rosling A."/>
        </authorList>
    </citation>
    <scope>NUCLEOTIDE SEQUENCE</scope>
    <source>
        <strain evidence="4">BR232B</strain>
    </source>
</reference>
<proteinExistence type="predicted"/>
<evidence type="ECO:0000313" key="4">
    <source>
        <dbReference type="EMBL" id="CAG8547062.1"/>
    </source>
</evidence>
<keyword evidence="3" id="KW-0119">Carbohydrate metabolism</keyword>
<evidence type="ECO:0000256" key="3">
    <source>
        <dbReference type="ARBA" id="ARBA00023277"/>
    </source>
</evidence>
<gene>
    <name evidence="4" type="ORF">PBRASI_LOCUS4889</name>
</gene>
<dbReference type="GO" id="GO:0016740">
    <property type="term" value="F:transferase activity"/>
    <property type="evidence" value="ECO:0007669"/>
    <property type="project" value="UniProtKB-KW"/>
</dbReference>
<dbReference type="EMBL" id="CAJVPI010000534">
    <property type="protein sequence ID" value="CAG8547062.1"/>
    <property type="molecule type" value="Genomic_DNA"/>
</dbReference>
<dbReference type="Pfam" id="PF10250">
    <property type="entry name" value="O-FucT"/>
    <property type="match status" value="1"/>
</dbReference>
<accession>A0A9N9B0C3</accession>
<evidence type="ECO:0000256" key="2">
    <source>
        <dbReference type="ARBA" id="ARBA00023253"/>
    </source>
</evidence>
<organism evidence="4 5">
    <name type="scientific">Paraglomus brasilianum</name>
    <dbReference type="NCBI Taxonomy" id="144538"/>
    <lineage>
        <taxon>Eukaryota</taxon>
        <taxon>Fungi</taxon>
        <taxon>Fungi incertae sedis</taxon>
        <taxon>Mucoromycota</taxon>
        <taxon>Glomeromycotina</taxon>
        <taxon>Glomeromycetes</taxon>
        <taxon>Paraglomerales</taxon>
        <taxon>Paraglomeraceae</taxon>
        <taxon>Paraglomus</taxon>
    </lineage>
</organism>
<evidence type="ECO:0000313" key="5">
    <source>
        <dbReference type="Proteomes" id="UP000789739"/>
    </source>
</evidence>
<protein>
    <submittedName>
        <fullName evidence="4">6602_t:CDS:1</fullName>
    </submittedName>
</protein>
<dbReference type="PANTHER" id="PTHR36050:SF1">
    <property type="entry name" value="O-FUCOSYLTRANSFERASE 30"/>
    <property type="match status" value="1"/>
</dbReference>
<keyword evidence="2" id="KW-0294">Fucose metabolism</keyword>
<dbReference type="GO" id="GO:0006004">
    <property type="term" value="P:fucose metabolic process"/>
    <property type="evidence" value="ECO:0007669"/>
    <property type="project" value="UniProtKB-KW"/>
</dbReference>
<comment type="caution">
    <text evidence="4">The sequence shown here is derived from an EMBL/GenBank/DDBJ whole genome shotgun (WGS) entry which is preliminary data.</text>
</comment>
<dbReference type="AlphaFoldDB" id="A0A9N9B0C3"/>
<keyword evidence="1" id="KW-0808">Transferase</keyword>
<dbReference type="Proteomes" id="UP000789739">
    <property type="component" value="Unassembled WGS sequence"/>
</dbReference>